<dbReference type="EMBL" id="BPQB01000030">
    <property type="protein sequence ID" value="GJE93046.1"/>
    <property type="molecule type" value="Genomic_DNA"/>
</dbReference>
<organism evidence="2 3">
    <name type="scientific">Phanerochaete sordida</name>
    <dbReference type="NCBI Taxonomy" id="48140"/>
    <lineage>
        <taxon>Eukaryota</taxon>
        <taxon>Fungi</taxon>
        <taxon>Dikarya</taxon>
        <taxon>Basidiomycota</taxon>
        <taxon>Agaricomycotina</taxon>
        <taxon>Agaricomycetes</taxon>
        <taxon>Polyporales</taxon>
        <taxon>Phanerochaetaceae</taxon>
        <taxon>Phanerochaete</taxon>
    </lineage>
</organism>
<accession>A0A9P3GE05</accession>
<feature type="region of interest" description="Disordered" evidence="1">
    <location>
        <begin position="124"/>
        <end position="158"/>
    </location>
</feature>
<protein>
    <submittedName>
        <fullName evidence="2">Uncharacterized protein</fullName>
    </submittedName>
</protein>
<feature type="compositionally biased region" description="Low complexity" evidence="1">
    <location>
        <begin position="137"/>
        <end position="151"/>
    </location>
</feature>
<dbReference type="AlphaFoldDB" id="A0A9P3GE05"/>
<dbReference type="Proteomes" id="UP000703269">
    <property type="component" value="Unassembled WGS sequence"/>
</dbReference>
<keyword evidence="3" id="KW-1185">Reference proteome</keyword>
<proteinExistence type="predicted"/>
<gene>
    <name evidence="2" type="ORF">PsYK624_092050</name>
</gene>
<evidence type="ECO:0000256" key="1">
    <source>
        <dbReference type="SAM" id="MobiDB-lite"/>
    </source>
</evidence>
<evidence type="ECO:0000313" key="3">
    <source>
        <dbReference type="Proteomes" id="UP000703269"/>
    </source>
</evidence>
<reference evidence="2 3" key="1">
    <citation type="submission" date="2021-08" db="EMBL/GenBank/DDBJ databases">
        <title>Draft Genome Sequence of Phanerochaete sordida strain YK-624.</title>
        <authorList>
            <person name="Mori T."/>
            <person name="Dohra H."/>
            <person name="Suzuki T."/>
            <person name="Kawagishi H."/>
            <person name="Hirai H."/>
        </authorList>
    </citation>
    <scope>NUCLEOTIDE SEQUENCE [LARGE SCALE GENOMIC DNA]</scope>
    <source>
        <strain evidence="2 3">YK-624</strain>
    </source>
</reference>
<evidence type="ECO:0000313" key="2">
    <source>
        <dbReference type="EMBL" id="GJE93046.1"/>
    </source>
</evidence>
<name>A0A9P3GE05_9APHY</name>
<sequence length="229" mass="25075">MRLTRRSLSTTIIDIFDLPCDVPSASISDVLYSDSSACYSTRSCERQRLGRGRTARLIQRYIKCVVLSIAHNIISRSLARVRRCGVPGSSRVAPISMLSFPDKPGHEEVPSVAMAANRHHDLGRHQGSHVHSEGGVLPLSLSPPRTPPSTHRLARRPPAPKCGTCDTLCSSGSPFSGAAVPWQASAQISNVYSTFKHWETSVCVVGFFSALSGLVTWYDLARVELRKEY</sequence>
<comment type="caution">
    <text evidence="2">The sequence shown here is derived from an EMBL/GenBank/DDBJ whole genome shotgun (WGS) entry which is preliminary data.</text>
</comment>